<organism evidence="8 9">
    <name type="scientific">Alternaria atra</name>
    <dbReference type="NCBI Taxonomy" id="119953"/>
    <lineage>
        <taxon>Eukaryota</taxon>
        <taxon>Fungi</taxon>
        <taxon>Dikarya</taxon>
        <taxon>Ascomycota</taxon>
        <taxon>Pezizomycotina</taxon>
        <taxon>Dothideomycetes</taxon>
        <taxon>Pleosporomycetidae</taxon>
        <taxon>Pleosporales</taxon>
        <taxon>Pleosporineae</taxon>
        <taxon>Pleosporaceae</taxon>
        <taxon>Alternaria</taxon>
        <taxon>Alternaria sect. Ulocladioides</taxon>
    </lineage>
</organism>
<sequence length="393" mass="45054">MNPAEYILEQSGAGATGQATLDWPSVWQLSSECRAVTERIEHFESLGCSNSDQKSSVPMRRFAMTWFQQYLLVQKRLFVQQWRPPGHMNSKLAINVISELFMGFTSYKEKSPVQGLQNKVFSVLTILLLCLILVVLVQPRLIELRKLYDVREKHSNMYHWSVFVVANVLVEIPFNLIISSMCFLCWYFPVGWWRDISHGRGAFMYLVFSVYQIYHATFSQALAVVAPNAETAAMLIILFYTFILAFTGVLQPLQQLVGFWHFVYYVSPFTWLVSTMMSTGVHDVPVRCTVAETNIFQPPQGQTCGEYAGVFANASMVALYDPKVRQFCQFCQYAVTDVYLGALNTSYDGRWRSFCLLIVYTVFNIAIFTLDFYLYSGPRLVNTLKRSFKGKKA</sequence>
<evidence type="ECO:0000256" key="1">
    <source>
        <dbReference type="ARBA" id="ARBA00004141"/>
    </source>
</evidence>
<protein>
    <recommendedName>
        <fullName evidence="7">ABC-2 type transporter transmembrane domain-containing protein</fullName>
    </recommendedName>
</protein>
<feature type="transmembrane region" description="Helical" evidence="6">
    <location>
        <begin position="232"/>
        <end position="250"/>
    </location>
</feature>
<keyword evidence="4 6" id="KW-1133">Transmembrane helix</keyword>
<keyword evidence="5 6" id="KW-0472">Membrane</keyword>
<comment type="subcellular location">
    <subcellularLocation>
        <location evidence="1">Membrane</location>
        <topology evidence="1">Multi-pass membrane protein</topology>
    </subcellularLocation>
</comment>
<evidence type="ECO:0000256" key="6">
    <source>
        <dbReference type="SAM" id="Phobius"/>
    </source>
</evidence>
<name>A0A8J2IJU5_9PLEO</name>
<dbReference type="GeneID" id="67021332"/>
<evidence type="ECO:0000313" key="8">
    <source>
        <dbReference type="EMBL" id="CAG5179318.1"/>
    </source>
</evidence>
<feature type="transmembrane region" description="Helical" evidence="6">
    <location>
        <begin position="351"/>
        <end position="375"/>
    </location>
</feature>
<feature type="transmembrane region" description="Helical" evidence="6">
    <location>
        <begin position="262"/>
        <end position="281"/>
    </location>
</feature>
<dbReference type="AlphaFoldDB" id="A0A8J2IJU5"/>
<dbReference type="GO" id="GO:0140359">
    <property type="term" value="F:ABC-type transporter activity"/>
    <property type="evidence" value="ECO:0007669"/>
    <property type="project" value="InterPro"/>
</dbReference>
<evidence type="ECO:0000256" key="4">
    <source>
        <dbReference type="ARBA" id="ARBA00022989"/>
    </source>
</evidence>
<comment type="caution">
    <text evidence="8">The sequence shown here is derived from an EMBL/GenBank/DDBJ whole genome shotgun (WGS) entry which is preliminary data.</text>
</comment>
<feature type="transmembrane region" description="Helical" evidence="6">
    <location>
        <begin position="202"/>
        <end position="226"/>
    </location>
</feature>
<feature type="transmembrane region" description="Helical" evidence="6">
    <location>
        <begin position="157"/>
        <end position="190"/>
    </location>
</feature>
<dbReference type="RefSeq" id="XP_043172711.1">
    <property type="nucleotide sequence ID" value="XM_043316776.1"/>
</dbReference>
<gene>
    <name evidence="8" type="ORF">ALTATR162_LOCUS9143</name>
</gene>
<dbReference type="GO" id="GO:0016020">
    <property type="term" value="C:membrane"/>
    <property type="evidence" value="ECO:0007669"/>
    <property type="project" value="UniProtKB-SubCell"/>
</dbReference>
<evidence type="ECO:0000256" key="3">
    <source>
        <dbReference type="ARBA" id="ARBA00022692"/>
    </source>
</evidence>
<dbReference type="Proteomes" id="UP000676310">
    <property type="component" value="Unassembled WGS sequence"/>
</dbReference>
<dbReference type="InterPro" id="IPR013525">
    <property type="entry name" value="ABC2_TM"/>
</dbReference>
<proteinExistence type="predicted"/>
<keyword evidence="9" id="KW-1185">Reference proteome</keyword>
<keyword evidence="3 6" id="KW-0812">Transmembrane</keyword>
<dbReference type="Pfam" id="PF01061">
    <property type="entry name" value="ABC2_membrane"/>
    <property type="match status" value="1"/>
</dbReference>
<keyword evidence="2" id="KW-0813">Transport</keyword>
<dbReference type="PANTHER" id="PTHR19241">
    <property type="entry name" value="ATP-BINDING CASSETTE TRANSPORTER"/>
    <property type="match status" value="1"/>
</dbReference>
<dbReference type="OrthoDB" id="245989at2759"/>
<accession>A0A8J2IJU5</accession>
<dbReference type="EMBL" id="CAJRGZ010000023">
    <property type="protein sequence ID" value="CAG5179318.1"/>
    <property type="molecule type" value="Genomic_DNA"/>
</dbReference>
<evidence type="ECO:0000256" key="5">
    <source>
        <dbReference type="ARBA" id="ARBA00023136"/>
    </source>
</evidence>
<feature type="domain" description="ABC-2 type transporter transmembrane" evidence="7">
    <location>
        <begin position="68"/>
        <end position="278"/>
    </location>
</feature>
<evidence type="ECO:0000256" key="2">
    <source>
        <dbReference type="ARBA" id="ARBA00022448"/>
    </source>
</evidence>
<evidence type="ECO:0000259" key="7">
    <source>
        <dbReference type="Pfam" id="PF01061"/>
    </source>
</evidence>
<evidence type="ECO:0000313" key="9">
    <source>
        <dbReference type="Proteomes" id="UP000676310"/>
    </source>
</evidence>
<reference evidence="8" key="1">
    <citation type="submission" date="2021-05" db="EMBL/GenBank/DDBJ databases">
        <authorList>
            <person name="Stam R."/>
        </authorList>
    </citation>
    <scope>NUCLEOTIDE SEQUENCE</scope>
    <source>
        <strain evidence="8">CS162</strain>
    </source>
</reference>
<feature type="transmembrane region" description="Helical" evidence="6">
    <location>
        <begin position="120"/>
        <end position="137"/>
    </location>
</feature>